<dbReference type="InterPro" id="IPR018773">
    <property type="entry name" value="MeTrfase_reg_dom_prd"/>
</dbReference>
<dbReference type="CDD" id="cd02440">
    <property type="entry name" value="AdoMet_MTases"/>
    <property type="match status" value="1"/>
</dbReference>
<gene>
    <name evidence="3" type="ORF">C798_13655</name>
</gene>
<feature type="domain" description="Methyltransferase regulatory" evidence="1">
    <location>
        <begin position="226"/>
        <end position="306"/>
    </location>
</feature>
<dbReference type="AlphaFoldDB" id="A0A6M3ZUQ4"/>
<name>A0A6M3ZUQ4_9BURK</name>
<dbReference type="EMBL" id="CP008956">
    <property type="protein sequence ID" value="QJQ01242.1"/>
    <property type="molecule type" value="Genomic_DNA"/>
</dbReference>
<evidence type="ECO:0000313" key="3">
    <source>
        <dbReference type="EMBL" id="QJQ01242.1"/>
    </source>
</evidence>
<protein>
    <submittedName>
        <fullName evidence="3">Methyltransferase</fullName>
    </submittedName>
</protein>
<dbReference type="Gene3D" id="3.40.50.150">
    <property type="entry name" value="Vaccinia Virus protein VP39"/>
    <property type="match status" value="1"/>
</dbReference>
<dbReference type="Proteomes" id="UP000501648">
    <property type="component" value="Chromosome"/>
</dbReference>
<dbReference type="Pfam" id="PF13847">
    <property type="entry name" value="Methyltransf_31"/>
    <property type="match status" value="1"/>
</dbReference>
<keyword evidence="3" id="KW-0808">Transferase</keyword>
<accession>A0A6M3ZUQ4</accession>
<evidence type="ECO:0000259" key="2">
    <source>
        <dbReference type="Pfam" id="PF13847"/>
    </source>
</evidence>
<dbReference type="GO" id="GO:0032259">
    <property type="term" value="P:methylation"/>
    <property type="evidence" value="ECO:0007669"/>
    <property type="project" value="UniProtKB-KW"/>
</dbReference>
<dbReference type="InterPro" id="IPR025714">
    <property type="entry name" value="Methyltranfer_dom"/>
</dbReference>
<dbReference type="GO" id="GO:0008168">
    <property type="term" value="F:methyltransferase activity"/>
    <property type="evidence" value="ECO:0007669"/>
    <property type="project" value="UniProtKB-KW"/>
</dbReference>
<dbReference type="RefSeq" id="WP_017453217.1">
    <property type="nucleotide sequence ID" value="NZ_CP008956.1"/>
</dbReference>
<dbReference type="InterPro" id="IPR029063">
    <property type="entry name" value="SAM-dependent_MTases_sf"/>
</dbReference>
<evidence type="ECO:0000259" key="1">
    <source>
        <dbReference type="Pfam" id="PF10119"/>
    </source>
</evidence>
<sequence>MQWHEGYVSDIDYVAAFFPEQSPALLSFACLLNGCEPPSPERHFRYLELGSGQGLTANILAAANPHADFYAVDFNPAHIAASRQLAQTAGLQNIHFLENSFADLAEGVIDLPPVDFITMHGVYSWVNADNRHHIMRLVKRYLKPGGIVYLSYNAMPGWTTTLPFQRLLLEHATLYPGSKSAQIDKARSLVRGLMETRAGYFTSNTSANLQNYLRGAMEEDASRSPYLAHEYMNQGWEPLYHVDVARDAAQAKLDYVGSADLSWAFPELYLSAAQRDFLQEIQDPGLRETVKDYLKNTCFRKDIYVRGKRPVSSHRQEQWFSRIGLALTVLRETVSLKMGFPLRQYQPDEEIYNVILDALAQGPKSLAELRQLPSLQGKSLSELSQLAALLIDTGQAAPYLLQSALQDRAPAQRLNQAIAQLDTGYRVFASPLLGSGVAAPLFQRLVYDSLADPQAATMSSTDVASRVLRQVESQHVPILLNERELVSEQEKWQEVQETVKAILTRRRPFWKQLLMLPEAAAAQTGSDI</sequence>
<dbReference type="Pfam" id="PF10119">
    <property type="entry name" value="MethyTransf_Reg"/>
    <property type="match status" value="1"/>
</dbReference>
<reference evidence="3 4" key="1">
    <citation type="journal article" date="2012" name="J. Bacteriol.">
        <title>Genome sequence of the pathogenic Herbaspirillum seropedicae strain Os34, isolated from rice roots.</title>
        <authorList>
            <person name="Ye W."/>
            <person name="Ye S."/>
            <person name="Liu J."/>
            <person name="Chang S."/>
            <person name="Chen M."/>
            <person name="Zhu B."/>
            <person name="Guo L."/>
            <person name="An Q."/>
        </authorList>
    </citation>
    <scope>NUCLEOTIDE SEQUENCE [LARGE SCALE GENOMIC DNA]</scope>
    <source>
        <strain evidence="3 4">Os34</strain>
    </source>
</reference>
<keyword evidence="3" id="KW-0489">Methyltransferase</keyword>
<dbReference type="SUPFAM" id="SSF53335">
    <property type="entry name" value="S-adenosyl-L-methionine-dependent methyltransferases"/>
    <property type="match status" value="1"/>
</dbReference>
<proteinExistence type="predicted"/>
<evidence type="ECO:0000313" key="4">
    <source>
        <dbReference type="Proteomes" id="UP000501648"/>
    </source>
</evidence>
<feature type="domain" description="Methyltransferase" evidence="2">
    <location>
        <begin position="43"/>
        <end position="154"/>
    </location>
</feature>
<organism evidence="3 4">
    <name type="scientific">Herbaspirillum rubrisubalbicans Os34</name>
    <dbReference type="NCBI Taxonomy" id="1235827"/>
    <lineage>
        <taxon>Bacteria</taxon>
        <taxon>Pseudomonadati</taxon>
        <taxon>Pseudomonadota</taxon>
        <taxon>Betaproteobacteria</taxon>
        <taxon>Burkholderiales</taxon>
        <taxon>Oxalobacteraceae</taxon>
        <taxon>Herbaspirillum</taxon>
    </lineage>
</organism>